<accession>A0A429ZYZ5</accession>
<gene>
    <name evidence="6" type="ORF">CBF32_12000</name>
</gene>
<dbReference type="GO" id="GO:0016810">
    <property type="term" value="F:hydrolase activity, acting on carbon-nitrogen (but not peptide) bonds"/>
    <property type="evidence" value="ECO:0007669"/>
    <property type="project" value="InterPro"/>
</dbReference>
<protein>
    <recommendedName>
        <fullName evidence="5">NodB homology domain-containing protein</fullName>
    </recommendedName>
</protein>
<dbReference type="PROSITE" id="PS51677">
    <property type="entry name" value="NODB"/>
    <property type="match status" value="1"/>
</dbReference>
<dbReference type="InterPro" id="IPR051398">
    <property type="entry name" value="Polysacch_Deacetylase"/>
</dbReference>
<proteinExistence type="predicted"/>
<keyword evidence="7" id="KW-1185">Reference proteome</keyword>
<comment type="subcellular location">
    <subcellularLocation>
        <location evidence="1">Secreted</location>
    </subcellularLocation>
</comment>
<evidence type="ECO:0000313" key="7">
    <source>
        <dbReference type="Proteomes" id="UP000288197"/>
    </source>
</evidence>
<dbReference type="SUPFAM" id="SSF88713">
    <property type="entry name" value="Glycoside hydrolase/deacetylase"/>
    <property type="match status" value="1"/>
</dbReference>
<comment type="caution">
    <text evidence="6">The sequence shown here is derived from an EMBL/GenBank/DDBJ whole genome shotgun (WGS) entry which is preliminary data.</text>
</comment>
<dbReference type="GO" id="GO:0005576">
    <property type="term" value="C:extracellular region"/>
    <property type="evidence" value="ECO:0007669"/>
    <property type="project" value="UniProtKB-SubCell"/>
</dbReference>
<sequence>MKRRALPMKRKGIWILVSLVLLELVALGFFFVKQTQSTPKEKTATTKETSTVTKETTTTSTKEKEEKIEWIESDQEIAFPILMYHSLAESEGNSLKVPPKEFKEHMEWLKANDYYTLTPEEAYIVLTENKKPAEKIVWVTFDDGYLNNYTEGFPILKELEMHATINYITSKLSSEYYFNLEQMKEMAASPWVNIESHTVSHLDLNTLDDSRIDSELKDSKDWLNKELNQTTSLLCYPAGRYDERVIASSEKNGYKMAVTTEPGYAQKSNGLQTLKRVRISPGYDGPSFGAFLEASQP</sequence>
<dbReference type="OrthoDB" id="9778320at2"/>
<dbReference type="GO" id="GO:0005975">
    <property type="term" value="P:carbohydrate metabolic process"/>
    <property type="evidence" value="ECO:0007669"/>
    <property type="project" value="InterPro"/>
</dbReference>
<feature type="domain" description="NodB homology" evidence="5">
    <location>
        <begin position="135"/>
        <end position="297"/>
    </location>
</feature>
<evidence type="ECO:0000256" key="3">
    <source>
        <dbReference type="SAM" id="MobiDB-lite"/>
    </source>
</evidence>
<dbReference type="PANTHER" id="PTHR34216">
    <property type="match status" value="1"/>
</dbReference>
<evidence type="ECO:0000256" key="2">
    <source>
        <dbReference type="ARBA" id="ARBA00022729"/>
    </source>
</evidence>
<organism evidence="6 7">
    <name type="scientific">Vagococcus fluvialis</name>
    <dbReference type="NCBI Taxonomy" id="2738"/>
    <lineage>
        <taxon>Bacteria</taxon>
        <taxon>Bacillati</taxon>
        <taxon>Bacillota</taxon>
        <taxon>Bacilli</taxon>
        <taxon>Lactobacillales</taxon>
        <taxon>Enterococcaceae</taxon>
        <taxon>Vagococcus</taxon>
    </lineage>
</organism>
<dbReference type="CDD" id="cd10918">
    <property type="entry name" value="CE4_NodB_like_5s_6s"/>
    <property type="match status" value="1"/>
</dbReference>
<feature type="transmembrane region" description="Helical" evidence="4">
    <location>
        <begin position="12"/>
        <end position="32"/>
    </location>
</feature>
<keyword evidence="4" id="KW-1133">Transmembrane helix</keyword>
<dbReference type="AlphaFoldDB" id="A0A429ZYZ5"/>
<keyword evidence="4" id="KW-0472">Membrane</keyword>
<dbReference type="PANTHER" id="PTHR34216:SF3">
    <property type="entry name" value="POLY-BETA-1,6-N-ACETYL-D-GLUCOSAMINE N-DEACETYLASE"/>
    <property type="match status" value="1"/>
</dbReference>
<dbReference type="Gene3D" id="3.20.20.370">
    <property type="entry name" value="Glycoside hydrolase/deacetylase"/>
    <property type="match status" value="1"/>
</dbReference>
<evidence type="ECO:0000259" key="5">
    <source>
        <dbReference type="PROSITE" id="PS51677"/>
    </source>
</evidence>
<feature type="region of interest" description="Disordered" evidence="3">
    <location>
        <begin position="40"/>
        <end position="60"/>
    </location>
</feature>
<evidence type="ECO:0000256" key="1">
    <source>
        <dbReference type="ARBA" id="ARBA00004613"/>
    </source>
</evidence>
<dbReference type="Pfam" id="PF01522">
    <property type="entry name" value="Polysacc_deac_1"/>
    <property type="match status" value="1"/>
</dbReference>
<reference evidence="6 7" key="1">
    <citation type="submission" date="2017-05" db="EMBL/GenBank/DDBJ databases">
        <title>Vagococcus spp. assemblies.</title>
        <authorList>
            <person name="Gulvik C.A."/>
        </authorList>
    </citation>
    <scope>NUCLEOTIDE SEQUENCE [LARGE SCALE GENOMIC DNA]</scope>
    <source>
        <strain evidence="6 7">NCFB 2497</strain>
    </source>
</reference>
<evidence type="ECO:0000256" key="4">
    <source>
        <dbReference type="SAM" id="Phobius"/>
    </source>
</evidence>
<evidence type="ECO:0000313" key="6">
    <source>
        <dbReference type="EMBL" id="RST99186.1"/>
    </source>
</evidence>
<dbReference type="Proteomes" id="UP000288197">
    <property type="component" value="Unassembled WGS sequence"/>
</dbReference>
<dbReference type="InterPro" id="IPR011330">
    <property type="entry name" value="Glyco_hydro/deAcase_b/a-brl"/>
</dbReference>
<name>A0A429ZYZ5_9ENTE</name>
<feature type="compositionally biased region" description="Low complexity" evidence="3">
    <location>
        <begin position="46"/>
        <end position="60"/>
    </location>
</feature>
<dbReference type="EMBL" id="NGJX01000016">
    <property type="protein sequence ID" value="RST99186.1"/>
    <property type="molecule type" value="Genomic_DNA"/>
</dbReference>
<keyword evidence="4" id="KW-0812">Transmembrane</keyword>
<dbReference type="InterPro" id="IPR002509">
    <property type="entry name" value="NODB_dom"/>
</dbReference>
<keyword evidence="2" id="KW-0732">Signal</keyword>